<evidence type="ECO:0000256" key="2">
    <source>
        <dbReference type="SAM" id="MobiDB-lite"/>
    </source>
</evidence>
<feature type="coiled-coil region" evidence="1">
    <location>
        <begin position="1216"/>
        <end position="1247"/>
    </location>
</feature>
<organism evidence="4 5">
    <name type="scientific">Thalassiosira pseudonana</name>
    <name type="common">Marine diatom</name>
    <name type="synonym">Cyclotella nana</name>
    <dbReference type="NCBI Taxonomy" id="35128"/>
    <lineage>
        <taxon>Eukaryota</taxon>
        <taxon>Sar</taxon>
        <taxon>Stramenopiles</taxon>
        <taxon>Ochrophyta</taxon>
        <taxon>Bacillariophyta</taxon>
        <taxon>Coscinodiscophyceae</taxon>
        <taxon>Thalassiosirophycidae</taxon>
        <taxon>Thalassiosirales</taxon>
        <taxon>Thalassiosiraceae</taxon>
        <taxon>Thalassiosira</taxon>
    </lineage>
</organism>
<dbReference type="EMBL" id="CM000647">
    <property type="protein sequence ID" value="EED89544.1"/>
    <property type="molecule type" value="Genomic_DNA"/>
</dbReference>
<dbReference type="OMA" id="MDANMEN"/>
<evidence type="ECO:0000313" key="5">
    <source>
        <dbReference type="Proteomes" id="UP000001449"/>
    </source>
</evidence>
<accession>B8CAP9</accession>
<dbReference type="Proteomes" id="UP000001449">
    <property type="component" value="Chromosome 12"/>
</dbReference>
<reference evidence="4 5" key="2">
    <citation type="journal article" date="2008" name="Nature">
        <title>The Phaeodactylum genome reveals the evolutionary history of diatom genomes.</title>
        <authorList>
            <person name="Bowler C."/>
            <person name="Allen A.E."/>
            <person name="Badger J.H."/>
            <person name="Grimwood J."/>
            <person name="Jabbari K."/>
            <person name="Kuo A."/>
            <person name="Maheswari U."/>
            <person name="Martens C."/>
            <person name="Maumus F."/>
            <person name="Otillar R.P."/>
            <person name="Rayko E."/>
            <person name="Salamov A."/>
            <person name="Vandepoele K."/>
            <person name="Beszteri B."/>
            <person name="Gruber A."/>
            <person name="Heijde M."/>
            <person name="Katinka M."/>
            <person name="Mock T."/>
            <person name="Valentin K."/>
            <person name="Verret F."/>
            <person name="Berges J.A."/>
            <person name="Brownlee C."/>
            <person name="Cadoret J.P."/>
            <person name="Chiovitti A."/>
            <person name="Choi C.J."/>
            <person name="Coesel S."/>
            <person name="De Martino A."/>
            <person name="Detter J.C."/>
            <person name="Durkin C."/>
            <person name="Falciatore A."/>
            <person name="Fournet J."/>
            <person name="Haruta M."/>
            <person name="Huysman M.J."/>
            <person name="Jenkins B.D."/>
            <person name="Jiroutova K."/>
            <person name="Jorgensen R.E."/>
            <person name="Joubert Y."/>
            <person name="Kaplan A."/>
            <person name="Kroger N."/>
            <person name="Kroth P.G."/>
            <person name="La Roche J."/>
            <person name="Lindquist E."/>
            <person name="Lommer M."/>
            <person name="Martin-Jezequel V."/>
            <person name="Lopez P.J."/>
            <person name="Lucas S."/>
            <person name="Mangogna M."/>
            <person name="McGinnis K."/>
            <person name="Medlin L.K."/>
            <person name="Montsant A."/>
            <person name="Oudot-Le Secq M.P."/>
            <person name="Napoli C."/>
            <person name="Obornik M."/>
            <person name="Parker M.S."/>
            <person name="Petit J.L."/>
            <person name="Porcel B.M."/>
            <person name="Poulsen N."/>
            <person name="Robison M."/>
            <person name="Rychlewski L."/>
            <person name="Rynearson T.A."/>
            <person name="Schmutz J."/>
            <person name="Shapiro H."/>
            <person name="Siaut M."/>
            <person name="Stanley M."/>
            <person name="Sussman M.R."/>
            <person name="Taylor A.R."/>
            <person name="Vardi A."/>
            <person name="von Dassow P."/>
            <person name="Vyverman W."/>
            <person name="Willis A."/>
            <person name="Wyrwicz L.S."/>
            <person name="Rokhsar D.S."/>
            <person name="Weissenbach J."/>
            <person name="Armbrust E.V."/>
            <person name="Green B.R."/>
            <person name="Van de Peer Y."/>
            <person name="Grigoriev I.V."/>
        </authorList>
    </citation>
    <scope>NUCLEOTIDE SEQUENCE [LARGE SCALE GENOMIC DNA]</scope>
    <source>
        <strain evidence="4 5">CCMP1335</strain>
    </source>
</reference>
<evidence type="ECO:0000256" key="1">
    <source>
        <dbReference type="SAM" id="Coils"/>
    </source>
</evidence>
<dbReference type="SUPFAM" id="SSF52540">
    <property type="entry name" value="P-loop containing nucleoside triphosphate hydrolases"/>
    <property type="match status" value="1"/>
</dbReference>
<dbReference type="PANTHER" id="PTHR43642:SF1">
    <property type="entry name" value="HYBRID SIGNAL TRANSDUCTION HISTIDINE KINASE G"/>
    <property type="match status" value="1"/>
</dbReference>
<feature type="domain" description="Orc1-like AAA ATPase" evidence="3">
    <location>
        <begin position="288"/>
        <end position="501"/>
    </location>
</feature>
<gene>
    <name evidence="4" type="ORF">THAPSDRAFT_9222</name>
</gene>
<dbReference type="InParanoid" id="B8CAP9"/>
<name>B8CAP9_THAPS</name>
<dbReference type="GeneID" id="7448014"/>
<feature type="region of interest" description="Disordered" evidence="2">
    <location>
        <begin position="180"/>
        <end position="201"/>
    </location>
</feature>
<dbReference type="InterPro" id="IPR041664">
    <property type="entry name" value="AAA_16"/>
</dbReference>
<protein>
    <recommendedName>
        <fullName evidence="3">Orc1-like AAA ATPase domain-containing protein</fullName>
    </recommendedName>
</protein>
<dbReference type="RefSeq" id="XP_002293083.1">
    <property type="nucleotide sequence ID" value="XM_002293047.1"/>
</dbReference>
<dbReference type="HOGENOM" id="CLU_001993_2_0_1"/>
<dbReference type="InterPro" id="IPR027417">
    <property type="entry name" value="P-loop_NTPase"/>
</dbReference>
<dbReference type="KEGG" id="tps:THAPSDRAFT_9222"/>
<sequence>MQQRPQMNTNYQHDNASSLQDTVEKCNFSSPALIQMSDVIAENVIVHLSSGAMSEISGVDIQKQLNDRSLGLELEHAEPFDQKKSCYALGKILLEVFSRGQSSTILSSDDSFSGQENNYSTFGDMHIGELHRNNIDLDLDNMDDELNLNIDGELTFRNLSVGDLQLGNLIDGDLDLGDIGDEDNNTKQPAEKKQSNGRVQQHNISTRAKEFLADMSLPLSICQLVGDLLEARNDEFVSDTVVSSPAVAEFDLMRMKAYPESFLYDRTDPKKALDDTGIFSTVDTELHLYGRDESIANLRNVIDRVHMHASNGQGNQGVRCEAVFLCGHSGSGKSSLIRHVLSSCNVSNNWFLVSCKFDRQISPLMTMASSFDAFFGRLVPDRLQADSRLQQSLQRISQAIITSIDNEGFDQLCELIPNLSNVIPSFALKAKKSYSERHGMLLTKLSNTEKVGSAINRLLFLFQILVKSLCGNQPLLIVLDDLQWADAQVVQIIGGILETMSETQSISSVSSQGGLLVMGSYRDNEVEKDGLLLKQMQDLEQIQGNIAVTWLSVDELSEHDINSLLSFKLCLPMRLTIQLAEIVHKKTRGNPYYVKEFFRTIVSNKMLEFSVKERRWIWDNDVIDLQMISEGVAELLVRNLHQLSQTVLLTLKILSCFGFQVSASMIELLSKDGFSFNLVEGLELAVKEGLVEHAGGMFSFTHDALQEACYALIPESGRKRLHKKIGTTLIKYADDDQAATLVAVDQVNMCKDDGLLCPEERYLFARHNLEAGKQSIVASNFAQARGYFEAGISMLNEEHWTTQYKLSLQLYQRSVVVSFMDANMENVSARLNEILSHATSFEDTLQARALLSKQLASLGQYTEAISHCRGVLHYLGEKFGEEANVSNALQELDNTRTLLKDMTKEQFTILSSMTDETKLIAMRFLALTCTFAHVSQPTTLPLFSCRMVKLTVEFGFCDDSIIGLAMTGFSMISMSDAIEEGYRVGRIASLLTQVSTNKHALRAKLGTVLESHSRNYVEPMQSVRAEFLHVYNSGMLVGDVESALNAAASFCCAGIHQGAEMSGLGESFSWLLQQMQQKQNTPLFYMSLCSLHSYIALAGRNPLKNAELFDLKSFDELRDIGTKTKNVLLTWLIDIELCCINLYLKKYTIVDEISKNYRSTPSKRALEAMRVFFDGISCLLLARQTNQAKYRIVGEQAIETMTIWVKYSKWNFENKLRLLQAELHYLNEELEQAVTAYTAAINSARQHKFIHEEALAFELYGTFLVETKELDRGYAQLEVSLQKYIEWGAFKKADDLRKFMKVVFPAELREIGAVQ</sequence>
<dbReference type="InterPro" id="IPR011990">
    <property type="entry name" value="TPR-like_helical_dom_sf"/>
</dbReference>
<evidence type="ECO:0000259" key="3">
    <source>
        <dbReference type="Pfam" id="PF13191"/>
    </source>
</evidence>
<dbReference type="PANTHER" id="PTHR43642">
    <property type="entry name" value="HYBRID SIGNAL TRANSDUCTION HISTIDINE KINASE G"/>
    <property type="match status" value="1"/>
</dbReference>
<keyword evidence="5" id="KW-1185">Reference proteome</keyword>
<dbReference type="Gene3D" id="3.40.50.300">
    <property type="entry name" value="P-loop containing nucleotide triphosphate hydrolases"/>
    <property type="match status" value="1"/>
</dbReference>
<keyword evidence="1" id="KW-0175">Coiled coil</keyword>
<dbReference type="Pfam" id="PF13191">
    <property type="entry name" value="AAA_16"/>
    <property type="match status" value="1"/>
</dbReference>
<dbReference type="SUPFAM" id="SSF48452">
    <property type="entry name" value="TPR-like"/>
    <property type="match status" value="1"/>
</dbReference>
<evidence type="ECO:0000313" key="4">
    <source>
        <dbReference type="EMBL" id="EED89544.1"/>
    </source>
</evidence>
<dbReference type="STRING" id="35128.B8CAP9"/>
<dbReference type="PaxDb" id="35128-Thaps9222"/>
<proteinExistence type="predicted"/>
<dbReference type="InterPro" id="IPR053159">
    <property type="entry name" value="Hybrid_Histidine_Kinase"/>
</dbReference>
<reference evidence="4 5" key="1">
    <citation type="journal article" date="2004" name="Science">
        <title>The genome of the diatom Thalassiosira pseudonana: ecology, evolution, and metabolism.</title>
        <authorList>
            <person name="Armbrust E.V."/>
            <person name="Berges J.A."/>
            <person name="Bowler C."/>
            <person name="Green B.R."/>
            <person name="Martinez D."/>
            <person name="Putnam N.H."/>
            <person name="Zhou S."/>
            <person name="Allen A.E."/>
            <person name="Apt K.E."/>
            <person name="Bechner M."/>
            <person name="Brzezinski M.A."/>
            <person name="Chaal B.K."/>
            <person name="Chiovitti A."/>
            <person name="Davis A.K."/>
            <person name="Demarest M.S."/>
            <person name="Detter J.C."/>
            <person name="Glavina T."/>
            <person name="Goodstein D."/>
            <person name="Hadi M.Z."/>
            <person name="Hellsten U."/>
            <person name="Hildebrand M."/>
            <person name="Jenkins B.D."/>
            <person name="Jurka J."/>
            <person name="Kapitonov V.V."/>
            <person name="Kroger N."/>
            <person name="Lau W.W."/>
            <person name="Lane T.W."/>
            <person name="Larimer F.W."/>
            <person name="Lippmeier J.C."/>
            <person name="Lucas S."/>
            <person name="Medina M."/>
            <person name="Montsant A."/>
            <person name="Obornik M."/>
            <person name="Parker M.S."/>
            <person name="Palenik B."/>
            <person name="Pazour G.J."/>
            <person name="Richardson P.M."/>
            <person name="Rynearson T.A."/>
            <person name="Saito M.A."/>
            <person name="Schwartz D.C."/>
            <person name="Thamatrakoln K."/>
            <person name="Valentin K."/>
            <person name="Vardi A."/>
            <person name="Wilkerson F.P."/>
            <person name="Rokhsar D.S."/>
        </authorList>
    </citation>
    <scope>NUCLEOTIDE SEQUENCE [LARGE SCALE GENOMIC DNA]</scope>
    <source>
        <strain evidence="4 5">CCMP1335</strain>
    </source>
</reference>